<sequence>MRRGSSNYFERQIAFTGILSDKASENPDFYNWNRMKVRYCDGASFSGEGENKAAGLQFRGQRIYHAAMDELMSTGKHNPNQDFWPDALLGAGRNQAGTCSNHGDPTSVQDLG</sequence>
<accession>A0A8X8WNI8</accession>
<evidence type="ECO:0000256" key="5">
    <source>
        <dbReference type="ARBA" id="ARBA00023316"/>
    </source>
</evidence>
<dbReference type="GO" id="GO:0052793">
    <property type="term" value="F:pectin acetylesterase activity"/>
    <property type="evidence" value="ECO:0007669"/>
    <property type="project" value="TreeGrafter"/>
</dbReference>
<organism evidence="7">
    <name type="scientific">Salvia splendens</name>
    <name type="common">Scarlet sage</name>
    <dbReference type="NCBI Taxonomy" id="180675"/>
    <lineage>
        <taxon>Eukaryota</taxon>
        <taxon>Viridiplantae</taxon>
        <taxon>Streptophyta</taxon>
        <taxon>Embryophyta</taxon>
        <taxon>Tracheophyta</taxon>
        <taxon>Spermatophyta</taxon>
        <taxon>Magnoliopsida</taxon>
        <taxon>eudicotyledons</taxon>
        <taxon>Gunneridae</taxon>
        <taxon>Pentapetalae</taxon>
        <taxon>asterids</taxon>
        <taxon>lamiids</taxon>
        <taxon>Lamiales</taxon>
        <taxon>Lamiaceae</taxon>
        <taxon>Nepetoideae</taxon>
        <taxon>Mentheae</taxon>
        <taxon>Salviinae</taxon>
        <taxon>Salvia</taxon>
        <taxon>Salvia subgen. Calosphace</taxon>
        <taxon>core Calosphace</taxon>
    </lineage>
</organism>
<reference evidence="7" key="2">
    <citation type="submission" date="2020-08" db="EMBL/GenBank/DDBJ databases">
        <title>Plant Genome Project.</title>
        <authorList>
            <person name="Zhang R.-G."/>
        </authorList>
    </citation>
    <scope>NUCLEOTIDE SEQUENCE</scope>
    <source>
        <strain evidence="7">Huo1</strain>
        <tissue evidence="7">Leaf</tissue>
    </source>
</reference>
<protein>
    <recommendedName>
        <fullName evidence="6">Pectin acetylesterase</fullName>
        <ecNumber evidence="6">3.1.1.-</ecNumber>
    </recommendedName>
</protein>
<evidence type="ECO:0000313" key="8">
    <source>
        <dbReference type="Proteomes" id="UP000298416"/>
    </source>
</evidence>
<dbReference type="InterPro" id="IPR004963">
    <property type="entry name" value="PAE/NOTUM"/>
</dbReference>
<dbReference type="GO" id="GO:0009505">
    <property type="term" value="C:plant-type cell wall"/>
    <property type="evidence" value="ECO:0007669"/>
    <property type="project" value="TreeGrafter"/>
</dbReference>
<keyword evidence="5 6" id="KW-0961">Cell wall biogenesis/degradation</keyword>
<dbReference type="GO" id="GO:0071555">
    <property type="term" value="P:cell wall organization"/>
    <property type="evidence" value="ECO:0007669"/>
    <property type="project" value="UniProtKB-KW"/>
</dbReference>
<keyword evidence="6" id="KW-0964">Secreted</keyword>
<name>A0A8X8WNI8_SALSN</name>
<proteinExistence type="inferred from homology"/>
<comment type="caution">
    <text evidence="7">The sequence shown here is derived from an EMBL/GenBank/DDBJ whole genome shotgun (WGS) entry which is preliminary data.</text>
</comment>
<dbReference type="AlphaFoldDB" id="A0A8X8WNI8"/>
<dbReference type="EMBL" id="PNBA02000016">
    <property type="protein sequence ID" value="KAG6397714.1"/>
    <property type="molecule type" value="Genomic_DNA"/>
</dbReference>
<reference evidence="7" key="1">
    <citation type="submission" date="2018-01" db="EMBL/GenBank/DDBJ databases">
        <authorList>
            <person name="Mao J.F."/>
        </authorList>
    </citation>
    <scope>NUCLEOTIDE SEQUENCE</scope>
    <source>
        <strain evidence="7">Huo1</strain>
        <tissue evidence="7">Leaf</tissue>
    </source>
</reference>
<dbReference type="EC" id="3.1.1.-" evidence="6"/>
<comment type="function">
    <text evidence="1 6">Hydrolyzes acetyl esters in homogalacturonan regions of pectin. In type I primary cell wall, galacturonic acid residues of pectin can be acetylated at the O-2 and O-3 positions. Decreasing the degree of acetylation of pectin gels in vitro alters their physical properties.</text>
</comment>
<evidence type="ECO:0000256" key="4">
    <source>
        <dbReference type="ARBA" id="ARBA00022512"/>
    </source>
</evidence>
<comment type="similarity">
    <text evidence="3 6">Belongs to the pectinacetylesterase family.</text>
</comment>
<evidence type="ECO:0000256" key="2">
    <source>
        <dbReference type="ARBA" id="ARBA00004191"/>
    </source>
</evidence>
<evidence type="ECO:0000256" key="1">
    <source>
        <dbReference type="ARBA" id="ARBA00003534"/>
    </source>
</evidence>
<keyword evidence="4 6" id="KW-0134">Cell wall</keyword>
<dbReference type="PANTHER" id="PTHR21562">
    <property type="entry name" value="NOTUM-RELATED"/>
    <property type="match status" value="1"/>
</dbReference>
<dbReference type="PANTHER" id="PTHR21562:SF5">
    <property type="entry name" value="PECTIN ACETYLESTERASE 12"/>
    <property type="match status" value="1"/>
</dbReference>
<evidence type="ECO:0000256" key="6">
    <source>
        <dbReference type="RuleBase" id="RU363114"/>
    </source>
</evidence>
<gene>
    <name evidence="7" type="ORF">SASPL_143884</name>
</gene>
<dbReference type="Pfam" id="PF03283">
    <property type="entry name" value="PAE"/>
    <property type="match status" value="1"/>
</dbReference>
<comment type="subcellular location">
    <subcellularLocation>
        <location evidence="2 6">Secreted</location>
        <location evidence="2 6">Cell wall</location>
    </subcellularLocation>
</comment>
<keyword evidence="6" id="KW-0378">Hydrolase</keyword>
<evidence type="ECO:0000313" key="7">
    <source>
        <dbReference type="EMBL" id="KAG6397714.1"/>
    </source>
</evidence>
<evidence type="ECO:0000256" key="3">
    <source>
        <dbReference type="ARBA" id="ARBA00005784"/>
    </source>
</evidence>
<keyword evidence="8" id="KW-1185">Reference proteome</keyword>
<dbReference type="Proteomes" id="UP000298416">
    <property type="component" value="Unassembled WGS sequence"/>
</dbReference>